<feature type="transmembrane region" description="Helical" evidence="1">
    <location>
        <begin position="76"/>
        <end position="99"/>
    </location>
</feature>
<evidence type="ECO:0000256" key="1">
    <source>
        <dbReference type="SAM" id="Phobius"/>
    </source>
</evidence>
<reference evidence="2" key="1">
    <citation type="submission" date="2019-08" db="EMBL/GenBank/DDBJ databases">
        <authorList>
            <person name="Kucharzyk K."/>
            <person name="Murdoch R.W."/>
            <person name="Higgins S."/>
            <person name="Loffler F."/>
        </authorList>
    </citation>
    <scope>NUCLEOTIDE SEQUENCE</scope>
</reference>
<dbReference type="EMBL" id="VSSQ01016400">
    <property type="protein sequence ID" value="MPM57697.1"/>
    <property type="molecule type" value="Genomic_DNA"/>
</dbReference>
<proteinExistence type="predicted"/>
<keyword evidence="1" id="KW-1133">Transmembrane helix</keyword>
<organism evidence="2">
    <name type="scientific">bioreactor metagenome</name>
    <dbReference type="NCBI Taxonomy" id="1076179"/>
    <lineage>
        <taxon>unclassified sequences</taxon>
        <taxon>metagenomes</taxon>
        <taxon>ecological metagenomes</taxon>
    </lineage>
</organism>
<feature type="transmembrane region" description="Helical" evidence="1">
    <location>
        <begin position="31"/>
        <end position="55"/>
    </location>
</feature>
<name>A0A645AX27_9ZZZZ</name>
<sequence length="100" mass="10420">MVVLIVLASVLTLFMQNGSVAAMLSPIYIPMALSLGISPLPFIILIGIATNMAIASPIGTAVNMQILPAGYKPIDYVKIGGPLFIIMVVALCIIAPVVLL</sequence>
<evidence type="ECO:0008006" key="3">
    <source>
        <dbReference type="Google" id="ProtNLM"/>
    </source>
</evidence>
<accession>A0A645AX27</accession>
<gene>
    <name evidence="2" type="ORF">SDC9_104520</name>
</gene>
<keyword evidence="1" id="KW-0472">Membrane</keyword>
<keyword evidence="1" id="KW-0812">Transmembrane</keyword>
<protein>
    <recommendedName>
        <fullName evidence="3">Citrate transporter-like domain-containing protein</fullName>
    </recommendedName>
</protein>
<dbReference type="AlphaFoldDB" id="A0A645AX27"/>
<comment type="caution">
    <text evidence="2">The sequence shown here is derived from an EMBL/GenBank/DDBJ whole genome shotgun (WGS) entry which is preliminary data.</text>
</comment>
<evidence type="ECO:0000313" key="2">
    <source>
        <dbReference type="EMBL" id="MPM57697.1"/>
    </source>
</evidence>